<organism evidence="2 3">
    <name type="scientific">Reticulomyxa filosa</name>
    <dbReference type="NCBI Taxonomy" id="46433"/>
    <lineage>
        <taxon>Eukaryota</taxon>
        <taxon>Sar</taxon>
        <taxon>Rhizaria</taxon>
        <taxon>Retaria</taxon>
        <taxon>Foraminifera</taxon>
        <taxon>Monothalamids</taxon>
        <taxon>Reticulomyxidae</taxon>
        <taxon>Reticulomyxa</taxon>
    </lineage>
</organism>
<dbReference type="AlphaFoldDB" id="X6MTI5"/>
<sequence>MHCFKEFFFLETVLSFWDFNICNKKCNRIQGGETIDIINGAATPKHANGANSRVSGIQRRGPIVSWYNCPLDAETQHEKNTVTVTEDEMEPSATKTESIRMDSKLLQRVEQACIATTYKKLQSALEKQFAICEEWVGFIACIDSFLQNCIDRLIREESHLRGQLDELCTKKLQAKNTALTSEQMGYAPSHTQKMHQEEHNLSAMRDAINSTLADIMNYRSDSISAQDKIVMVLNRLIRYGLHRETVVVCTRPQKDGEKEMEPSQSTPSLYEYTYYYYDERDEDEDKSDKSNTNEKQTNKEQKKKGATPM</sequence>
<protein>
    <submittedName>
        <fullName evidence="2">Uncharacterized protein</fullName>
    </submittedName>
</protein>
<accession>X6MTI5</accession>
<dbReference type="Proteomes" id="UP000023152">
    <property type="component" value="Unassembled WGS sequence"/>
</dbReference>
<reference evidence="2 3" key="1">
    <citation type="journal article" date="2013" name="Curr. Biol.">
        <title>The Genome of the Foraminiferan Reticulomyxa filosa.</title>
        <authorList>
            <person name="Glockner G."/>
            <person name="Hulsmann N."/>
            <person name="Schleicher M."/>
            <person name="Noegel A.A."/>
            <person name="Eichinger L."/>
            <person name="Gallinger C."/>
            <person name="Pawlowski J."/>
            <person name="Sierra R."/>
            <person name="Euteneuer U."/>
            <person name="Pillet L."/>
            <person name="Moustafa A."/>
            <person name="Platzer M."/>
            <person name="Groth M."/>
            <person name="Szafranski K."/>
            <person name="Schliwa M."/>
        </authorList>
    </citation>
    <scope>NUCLEOTIDE SEQUENCE [LARGE SCALE GENOMIC DNA]</scope>
</reference>
<gene>
    <name evidence="2" type="ORF">RFI_20037</name>
</gene>
<feature type="compositionally biased region" description="Basic and acidic residues" evidence="1">
    <location>
        <begin position="252"/>
        <end position="261"/>
    </location>
</feature>
<name>X6MTI5_RETFI</name>
<proteinExistence type="predicted"/>
<evidence type="ECO:0000313" key="2">
    <source>
        <dbReference type="EMBL" id="ETO17288.1"/>
    </source>
</evidence>
<comment type="caution">
    <text evidence="2">The sequence shown here is derived from an EMBL/GenBank/DDBJ whole genome shotgun (WGS) entry which is preliminary data.</text>
</comment>
<evidence type="ECO:0000313" key="3">
    <source>
        <dbReference type="Proteomes" id="UP000023152"/>
    </source>
</evidence>
<feature type="compositionally biased region" description="Basic and acidic residues" evidence="1">
    <location>
        <begin position="286"/>
        <end position="300"/>
    </location>
</feature>
<keyword evidence="3" id="KW-1185">Reference proteome</keyword>
<dbReference type="EMBL" id="ASPP01016966">
    <property type="protein sequence ID" value="ETO17288.1"/>
    <property type="molecule type" value="Genomic_DNA"/>
</dbReference>
<feature type="region of interest" description="Disordered" evidence="1">
    <location>
        <begin position="252"/>
        <end position="309"/>
    </location>
</feature>
<evidence type="ECO:0000256" key="1">
    <source>
        <dbReference type="SAM" id="MobiDB-lite"/>
    </source>
</evidence>